<name>A0AA37RXB9_9GAMM</name>
<dbReference type="Proteomes" id="UP001161422">
    <property type="component" value="Unassembled WGS sequence"/>
</dbReference>
<feature type="domain" description="LUD" evidence="1">
    <location>
        <begin position="89"/>
        <end position="189"/>
    </location>
</feature>
<dbReference type="PANTHER" id="PTHR43682">
    <property type="entry name" value="LACTATE UTILIZATION PROTEIN C"/>
    <property type="match status" value="1"/>
</dbReference>
<proteinExistence type="predicted"/>
<organism evidence="2 3">
    <name type="scientific">Paraferrimonas sedimenticola</name>
    <dbReference type="NCBI Taxonomy" id="375674"/>
    <lineage>
        <taxon>Bacteria</taxon>
        <taxon>Pseudomonadati</taxon>
        <taxon>Pseudomonadota</taxon>
        <taxon>Gammaproteobacteria</taxon>
        <taxon>Alteromonadales</taxon>
        <taxon>Ferrimonadaceae</taxon>
        <taxon>Paraferrimonas</taxon>
    </lineage>
</organism>
<dbReference type="EMBL" id="BSNC01000005">
    <property type="protein sequence ID" value="GLP97114.1"/>
    <property type="molecule type" value="Genomic_DNA"/>
</dbReference>
<dbReference type="Pfam" id="PF02589">
    <property type="entry name" value="LUD_dom"/>
    <property type="match status" value="1"/>
</dbReference>
<keyword evidence="3" id="KW-1185">Reference proteome</keyword>
<dbReference type="InterPro" id="IPR024185">
    <property type="entry name" value="FTHF_cligase-like_sf"/>
</dbReference>
<evidence type="ECO:0000259" key="1">
    <source>
        <dbReference type="Pfam" id="PF02589"/>
    </source>
</evidence>
<sequence>MSREKIFEALSQSALGQLPMPEINLGTQQACAVETFIASAEKAAAKVVRLQDTQALVERIEQAKAKGMQVLCLAQGFEGNRDQANGAHSLENIDLTLVEAPLGVAENGAILLTDAQMGAHRVTPYITEELAVILRTEQIVATMHQAIEQLQLDQIEHGVFIAGPSKTADIEQALVIGAHGARAVTLYLID</sequence>
<comment type="caution">
    <text evidence="2">The sequence shown here is derived from an EMBL/GenBank/DDBJ whole genome shotgun (WGS) entry which is preliminary data.</text>
</comment>
<dbReference type="AlphaFoldDB" id="A0AA37RXB9"/>
<evidence type="ECO:0000313" key="3">
    <source>
        <dbReference type="Proteomes" id="UP001161422"/>
    </source>
</evidence>
<dbReference type="SUPFAM" id="SSF100950">
    <property type="entry name" value="NagB/RpiA/CoA transferase-like"/>
    <property type="match status" value="1"/>
</dbReference>
<dbReference type="RefSeq" id="WP_169902777.1">
    <property type="nucleotide sequence ID" value="NZ_BSNC01000005.1"/>
</dbReference>
<evidence type="ECO:0000313" key="2">
    <source>
        <dbReference type="EMBL" id="GLP97114.1"/>
    </source>
</evidence>
<dbReference type="InterPro" id="IPR037171">
    <property type="entry name" value="NagB/RpiA_transferase-like"/>
</dbReference>
<protein>
    <submittedName>
        <fullName evidence="2">Lactate dehydrogenase</fullName>
    </submittedName>
</protein>
<dbReference type="InterPro" id="IPR003741">
    <property type="entry name" value="LUD_dom"/>
</dbReference>
<gene>
    <name evidence="2" type="primary">lldG</name>
    <name evidence="2" type="ORF">GCM10007895_24200</name>
</gene>
<accession>A0AA37RXB9</accession>
<dbReference type="PANTHER" id="PTHR43682:SF1">
    <property type="entry name" value="LACTATE UTILIZATION PROTEIN C"/>
    <property type="match status" value="1"/>
</dbReference>
<reference evidence="2" key="2">
    <citation type="submission" date="2023-01" db="EMBL/GenBank/DDBJ databases">
        <title>Draft genome sequence of Paraferrimonas sedimenticola strain NBRC 101628.</title>
        <authorList>
            <person name="Sun Q."/>
            <person name="Mori K."/>
        </authorList>
    </citation>
    <scope>NUCLEOTIDE SEQUENCE</scope>
    <source>
        <strain evidence="2">NBRC 101628</strain>
    </source>
</reference>
<dbReference type="Gene3D" id="3.40.50.10420">
    <property type="entry name" value="NagB/RpiA/CoA transferase-like"/>
    <property type="match status" value="1"/>
</dbReference>
<reference evidence="2" key="1">
    <citation type="journal article" date="2014" name="Int. J. Syst. Evol. Microbiol.">
        <title>Complete genome sequence of Corynebacterium casei LMG S-19264T (=DSM 44701T), isolated from a smear-ripened cheese.</title>
        <authorList>
            <consortium name="US DOE Joint Genome Institute (JGI-PGF)"/>
            <person name="Walter F."/>
            <person name="Albersmeier A."/>
            <person name="Kalinowski J."/>
            <person name="Ruckert C."/>
        </authorList>
    </citation>
    <scope>NUCLEOTIDE SEQUENCE</scope>
    <source>
        <strain evidence="2">NBRC 101628</strain>
    </source>
</reference>